<evidence type="ECO:0000313" key="2">
    <source>
        <dbReference type="Proteomes" id="UP000294830"/>
    </source>
</evidence>
<dbReference type="Proteomes" id="UP000294830">
    <property type="component" value="Unassembled WGS sequence"/>
</dbReference>
<dbReference type="InterPro" id="IPR036515">
    <property type="entry name" value="Transposase_17_sf"/>
</dbReference>
<dbReference type="PANTHER" id="PTHR36966:SF1">
    <property type="entry name" value="REP-ASSOCIATED TYROSINE TRANSPOSASE"/>
    <property type="match status" value="1"/>
</dbReference>
<dbReference type="OrthoDB" id="9794403at2"/>
<name>A0A4R2EEM4_9BACT</name>
<dbReference type="RefSeq" id="WP_131839553.1">
    <property type="nucleotide sequence ID" value="NZ_SLWB01000009.1"/>
</dbReference>
<evidence type="ECO:0000313" key="1">
    <source>
        <dbReference type="EMBL" id="TCN66427.1"/>
    </source>
</evidence>
<dbReference type="GO" id="GO:0043565">
    <property type="term" value="F:sequence-specific DNA binding"/>
    <property type="evidence" value="ECO:0007669"/>
    <property type="project" value="TreeGrafter"/>
</dbReference>
<organism evidence="1 2">
    <name type="scientific">Acetobacteroides hydrogenigenes</name>
    <dbReference type="NCBI Taxonomy" id="979970"/>
    <lineage>
        <taxon>Bacteria</taxon>
        <taxon>Pseudomonadati</taxon>
        <taxon>Bacteroidota</taxon>
        <taxon>Bacteroidia</taxon>
        <taxon>Bacteroidales</taxon>
        <taxon>Rikenellaceae</taxon>
        <taxon>Acetobacteroides</taxon>
    </lineage>
</organism>
<reference evidence="1 2" key="1">
    <citation type="submission" date="2019-03" db="EMBL/GenBank/DDBJ databases">
        <title>Genomic Encyclopedia of Archaeal and Bacterial Type Strains, Phase II (KMG-II): from individual species to whole genera.</title>
        <authorList>
            <person name="Goeker M."/>
        </authorList>
    </citation>
    <scope>NUCLEOTIDE SEQUENCE [LARGE SCALE GENOMIC DNA]</scope>
    <source>
        <strain evidence="1 2">RL-C</strain>
    </source>
</reference>
<dbReference type="AlphaFoldDB" id="A0A4R2EEM4"/>
<dbReference type="InterPro" id="IPR052715">
    <property type="entry name" value="RAYT_transposase"/>
</dbReference>
<dbReference type="EMBL" id="SLWB01000009">
    <property type="protein sequence ID" value="TCN66427.1"/>
    <property type="molecule type" value="Genomic_DNA"/>
</dbReference>
<dbReference type="GO" id="GO:0004803">
    <property type="term" value="F:transposase activity"/>
    <property type="evidence" value="ECO:0007669"/>
    <property type="project" value="InterPro"/>
</dbReference>
<dbReference type="SUPFAM" id="SSF143422">
    <property type="entry name" value="Transposase IS200-like"/>
    <property type="match status" value="1"/>
</dbReference>
<dbReference type="PANTHER" id="PTHR36966">
    <property type="entry name" value="REP-ASSOCIATED TYROSINE TRANSPOSASE"/>
    <property type="match status" value="1"/>
</dbReference>
<proteinExistence type="predicted"/>
<protein>
    <recommendedName>
        <fullName evidence="3">Transposase IS200-like domain-containing protein</fullName>
    </recommendedName>
</protein>
<dbReference type="Gene3D" id="3.30.70.1290">
    <property type="entry name" value="Transposase IS200-like"/>
    <property type="match status" value="1"/>
</dbReference>
<dbReference type="GO" id="GO:0006313">
    <property type="term" value="P:DNA transposition"/>
    <property type="evidence" value="ECO:0007669"/>
    <property type="project" value="InterPro"/>
</dbReference>
<evidence type="ECO:0008006" key="3">
    <source>
        <dbReference type="Google" id="ProtNLM"/>
    </source>
</evidence>
<keyword evidence="2" id="KW-1185">Reference proteome</keyword>
<accession>A0A4R2EEM4</accession>
<comment type="caution">
    <text evidence="1">The sequence shown here is derived from an EMBL/GenBank/DDBJ whole genome shotgun (WGS) entry which is preliminary data.</text>
</comment>
<sequence>MPDRFRDKYRIPSARLQSWDYGWNASYFITICTANRERYFGEIVAGLDNEQPAMQLSEVGIIAKRSWLEIPTHFPFVVLDEFGVMPNHVHGIIIINRQDDPR</sequence>
<gene>
    <name evidence="1" type="ORF">CLV25_10956</name>
</gene>